<proteinExistence type="predicted"/>
<name>A0A3E0K6V2_9BACI</name>
<organism evidence="1 2">
    <name type="scientific">Caldibacillus debilis</name>
    <dbReference type="NCBI Taxonomy" id="301148"/>
    <lineage>
        <taxon>Bacteria</taxon>
        <taxon>Bacillati</taxon>
        <taxon>Bacillota</taxon>
        <taxon>Bacilli</taxon>
        <taxon>Bacillales</taxon>
        <taxon>Bacillaceae</taxon>
        <taxon>Caldibacillus</taxon>
    </lineage>
</organism>
<comment type="caution">
    <text evidence="1">The sequence shown here is derived from an EMBL/GenBank/DDBJ whole genome shotgun (WGS) entry which is preliminary data.</text>
</comment>
<dbReference type="AlphaFoldDB" id="A0A3E0K6V2"/>
<dbReference type="Proteomes" id="UP000257014">
    <property type="component" value="Unassembled WGS sequence"/>
</dbReference>
<evidence type="ECO:0000313" key="1">
    <source>
        <dbReference type="EMBL" id="REJ30229.1"/>
    </source>
</evidence>
<reference evidence="1 2" key="1">
    <citation type="submission" date="2018-03" db="EMBL/GenBank/DDBJ databases">
        <authorList>
            <person name="Keele B.F."/>
        </authorList>
    </citation>
    <scope>NUCLEOTIDE SEQUENCE [LARGE SCALE GENOMIC DNA]</scope>
    <source>
        <strain evidence="1">ZCTH4_d</strain>
    </source>
</reference>
<accession>A0A3E0K6V2</accession>
<dbReference type="EMBL" id="QEWE01000011">
    <property type="protein sequence ID" value="REJ30229.1"/>
    <property type="molecule type" value="Genomic_DNA"/>
</dbReference>
<dbReference type="RefSeq" id="WP_120668915.1">
    <property type="nucleotide sequence ID" value="NZ_QEVZ01000036.1"/>
</dbReference>
<gene>
    <name evidence="1" type="ORF">C6P37_03705</name>
</gene>
<protein>
    <submittedName>
        <fullName evidence="1">Uncharacterized protein</fullName>
    </submittedName>
</protein>
<sequence>MAERIGKNFILCEPVKGRGPFIDRLQRPWRKFSGDGGAKRYTKAKVAADRFRNVKYRIRIERDREFFRPGAIPEKGGKGLKKRPDAK</sequence>
<evidence type="ECO:0000313" key="2">
    <source>
        <dbReference type="Proteomes" id="UP000257014"/>
    </source>
</evidence>